<keyword evidence="2 3" id="KW-0802">TPR repeat</keyword>
<dbReference type="InterPro" id="IPR011990">
    <property type="entry name" value="TPR-like_helical_dom_sf"/>
</dbReference>
<reference evidence="6 7" key="1">
    <citation type="journal article" date="2010" name="Stand. Genomic Sci.">
        <title>Complete genome sequence of Spirochaeta smaragdinae type strain (SEBR 4228).</title>
        <authorList>
            <person name="Mavromatis K."/>
            <person name="Yasawong M."/>
            <person name="Chertkov O."/>
            <person name="Lapidus A."/>
            <person name="Lucas S."/>
            <person name="Nolan M."/>
            <person name="Del Rio T.G."/>
            <person name="Tice H."/>
            <person name="Cheng J.F."/>
            <person name="Pitluck S."/>
            <person name="Liolios K."/>
            <person name="Ivanova N."/>
            <person name="Tapia R."/>
            <person name="Han C."/>
            <person name="Bruce D."/>
            <person name="Goodwin L."/>
            <person name="Pati A."/>
            <person name="Chen A."/>
            <person name="Palaniappan K."/>
            <person name="Land M."/>
            <person name="Hauser L."/>
            <person name="Chang Y.J."/>
            <person name="Jeffries C.D."/>
            <person name="Detter J.C."/>
            <person name="Rohde M."/>
            <person name="Brambilla E."/>
            <person name="Spring S."/>
            <person name="Goker M."/>
            <person name="Sikorski J."/>
            <person name="Woyke T."/>
            <person name="Bristow J."/>
            <person name="Eisen J.A."/>
            <person name="Markowitz V."/>
            <person name="Hugenholtz P."/>
            <person name="Klenk H.P."/>
            <person name="Kyrpides N.C."/>
        </authorList>
    </citation>
    <scope>NUCLEOTIDE SEQUENCE [LARGE SCALE GENOMIC DNA]</scope>
    <source>
        <strain evidence="7">DSM 11293 / JCM 15392 / SEBR 4228</strain>
    </source>
</reference>
<feature type="region of interest" description="Disordered" evidence="4">
    <location>
        <begin position="205"/>
        <end position="227"/>
    </location>
</feature>
<feature type="chain" id="PRO_5003150736" evidence="5">
    <location>
        <begin position="23"/>
        <end position="330"/>
    </location>
</feature>
<keyword evidence="5" id="KW-0732">Signal</keyword>
<dbReference type="PANTHER" id="PTHR45586">
    <property type="entry name" value="TPR REPEAT-CONTAINING PROTEIN PA4667"/>
    <property type="match status" value="1"/>
</dbReference>
<dbReference type="HOGENOM" id="CLU_841752_0_0_12"/>
<accession>E1R5P0</accession>
<dbReference type="InterPro" id="IPR051012">
    <property type="entry name" value="CellSynth/LPSAsmb/PSIAsmb"/>
</dbReference>
<dbReference type="OrthoDB" id="315571at2"/>
<gene>
    <name evidence="6" type="ordered locus">Spirs_1528</name>
</gene>
<evidence type="ECO:0000256" key="5">
    <source>
        <dbReference type="SAM" id="SignalP"/>
    </source>
</evidence>
<evidence type="ECO:0000256" key="4">
    <source>
        <dbReference type="SAM" id="MobiDB-lite"/>
    </source>
</evidence>
<evidence type="ECO:0000256" key="1">
    <source>
        <dbReference type="ARBA" id="ARBA00022737"/>
    </source>
</evidence>
<keyword evidence="1" id="KW-0677">Repeat</keyword>
<evidence type="ECO:0000256" key="2">
    <source>
        <dbReference type="ARBA" id="ARBA00022803"/>
    </source>
</evidence>
<dbReference type="EMBL" id="CP002116">
    <property type="protein sequence ID" value="ADK80655.1"/>
    <property type="molecule type" value="Genomic_DNA"/>
</dbReference>
<dbReference type="PROSITE" id="PS51257">
    <property type="entry name" value="PROKAR_LIPOPROTEIN"/>
    <property type="match status" value="1"/>
</dbReference>
<dbReference type="PROSITE" id="PS50005">
    <property type="entry name" value="TPR"/>
    <property type="match status" value="1"/>
</dbReference>
<dbReference type="SUPFAM" id="SSF48452">
    <property type="entry name" value="TPR-like"/>
    <property type="match status" value="1"/>
</dbReference>
<dbReference type="STRING" id="573413.Spirs_1528"/>
<proteinExistence type="predicted"/>
<dbReference type="PROSITE" id="PS50293">
    <property type="entry name" value="TPR_REGION"/>
    <property type="match status" value="1"/>
</dbReference>
<feature type="repeat" description="TPR" evidence="3">
    <location>
        <begin position="30"/>
        <end position="63"/>
    </location>
</feature>
<evidence type="ECO:0000313" key="7">
    <source>
        <dbReference type="Proteomes" id="UP000002318"/>
    </source>
</evidence>
<keyword evidence="7" id="KW-1185">Reference proteome</keyword>
<feature type="signal peptide" evidence="5">
    <location>
        <begin position="1"/>
        <end position="22"/>
    </location>
</feature>
<dbReference type="KEGG" id="ssm:Spirs_1528"/>
<dbReference type="Proteomes" id="UP000002318">
    <property type="component" value="Chromosome"/>
</dbReference>
<dbReference type="Gene3D" id="1.25.40.10">
    <property type="entry name" value="Tetratricopeptide repeat domain"/>
    <property type="match status" value="1"/>
</dbReference>
<organism evidence="6 7">
    <name type="scientific">Sediminispirochaeta smaragdinae (strain DSM 11293 / JCM 15392 / SEBR 4228)</name>
    <name type="common">Spirochaeta smaragdinae</name>
    <dbReference type="NCBI Taxonomy" id="573413"/>
    <lineage>
        <taxon>Bacteria</taxon>
        <taxon>Pseudomonadati</taxon>
        <taxon>Spirochaetota</taxon>
        <taxon>Spirochaetia</taxon>
        <taxon>Spirochaetales</taxon>
        <taxon>Spirochaetaceae</taxon>
        <taxon>Sediminispirochaeta</taxon>
    </lineage>
</organism>
<name>E1R5P0_SEDSS</name>
<protein>
    <submittedName>
        <fullName evidence="6">TPR repeat-containing protein</fullName>
    </submittedName>
</protein>
<sequence>MILRRFISCALFLLLVSGCMSDAVLSRRLAESEAGRGMLLEEDGRYAEAFDAFRSALELEPDSLHYRYEASRLAFLAGDVRYGTRQAEALHRRYPENVLVSELFAYGCMLEGRDDESERLYRELLEKHERYGPVALNLSLLLERRGAYREAFDILRPSADEWKDETVAGFGKRKLYLRLADLASEAFMPGDELIWLTKALETKGGADGRAGAASSGPKPSEEAEKQDDESALKLRLAALLADQGEPGEAVTYYQELSDAGTLTAEATFNFARILLVDLERYPEGLEELRLALEAGFTDDAAIEKLLSEPDLLDPDAIRQVLDASKKGASP</sequence>
<dbReference type="InterPro" id="IPR019734">
    <property type="entry name" value="TPR_rpt"/>
</dbReference>
<dbReference type="AlphaFoldDB" id="E1R5P0"/>
<dbReference type="eggNOG" id="COG0457">
    <property type="taxonomic scope" value="Bacteria"/>
</dbReference>
<evidence type="ECO:0000256" key="3">
    <source>
        <dbReference type="PROSITE-ProRule" id="PRU00339"/>
    </source>
</evidence>
<evidence type="ECO:0000313" key="6">
    <source>
        <dbReference type="EMBL" id="ADK80655.1"/>
    </source>
</evidence>
<dbReference type="PANTHER" id="PTHR45586:SF1">
    <property type="entry name" value="LIPOPOLYSACCHARIDE ASSEMBLY PROTEIN B"/>
    <property type="match status" value="1"/>
</dbReference>
<dbReference type="SMART" id="SM00028">
    <property type="entry name" value="TPR"/>
    <property type="match status" value="2"/>
</dbReference>